<dbReference type="Proteomes" id="UP001178662">
    <property type="component" value="Chromosome"/>
</dbReference>
<name>A0AA95EYV1_9BACL</name>
<comment type="similarity">
    <text evidence="1">Belongs to the NAD(P)-dependent epimerase/dehydratase family.</text>
</comment>
<evidence type="ECO:0000313" key="4">
    <source>
        <dbReference type="Proteomes" id="UP001178662"/>
    </source>
</evidence>
<dbReference type="PANTHER" id="PTHR43000">
    <property type="entry name" value="DTDP-D-GLUCOSE 4,6-DEHYDRATASE-RELATED"/>
    <property type="match status" value="1"/>
</dbReference>
<dbReference type="InterPro" id="IPR001509">
    <property type="entry name" value="Epimerase_deHydtase"/>
</dbReference>
<sequence>MKRVWITGAGPNGFIGRNLKEHLENTHEVYVTSSRELDLCELDQVRRFIDNNRIDCVVHAATYTKRTISTEAELDANLKMFYNLEFCHQQLEKIVYFGSGAEFDKRYEVNLASENDIGRSIPVNAYGFGKYVMNHAARASNNIYNLRLFGVYGKYENWRTTFISNLCCKAMLDLPLTIRQNCSFDFLYIDDLFSVVDWFLEQSPDYHDYNVCTSTPYDLTEIARMVLEVAGKDLPITIYNEGRNLTYTGANNRLREQVSEFSPRGIQSGIESLYNWYLNQREYIDYDVLVQTK</sequence>
<keyword evidence="4" id="KW-1185">Reference proteome</keyword>
<protein>
    <submittedName>
        <fullName evidence="3">NAD(P)-dependent oxidoreductase</fullName>
    </submittedName>
</protein>
<gene>
    <name evidence="3" type="ORF">P0Y55_15150</name>
</gene>
<reference evidence="3" key="1">
    <citation type="submission" date="2023-03" db="EMBL/GenBank/DDBJ databases">
        <title>Andean soil-derived lignocellulolytic bacterial consortium as a source of novel taxa and putative plastic-active enzymes.</title>
        <authorList>
            <person name="Diaz-Garcia L."/>
            <person name="Chuvochina M."/>
            <person name="Feuerriegel G."/>
            <person name="Bunk B."/>
            <person name="Sproer C."/>
            <person name="Streit W.R."/>
            <person name="Rodriguez L.M."/>
            <person name="Overmann J."/>
            <person name="Jimenez D.J."/>
        </authorList>
    </citation>
    <scope>NUCLEOTIDE SEQUENCE</scope>
    <source>
        <strain evidence="3">MAG 2441</strain>
    </source>
</reference>
<organism evidence="3 4">
    <name type="scientific">Candidatus Cohnella colombiensis</name>
    <dbReference type="NCBI Taxonomy" id="3121368"/>
    <lineage>
        <taxon>Bacteria</taxon>
        <taxon>Bacillati</taxon>
        <taxon>Bacillota</taxon>
        <taxon>Bacilli</taxon>
        <taxon>Bacillales</taxon>
        <taxon>Paenibacillaceae</taxon>
        <taxon>Cohnella</taxon>
    </lineage>
</organism>
<accession>A0AA95EYV1</accession>
<dbReference type="CDD" id="cd08946">
    <property type="entry name" value="SDR_e"/>
    <property type="match status" value="1"/>
</dbReference>
<dbReference type="SUPFAM" id="SSF51735">
    <property type="entry name" value="NAD(P)-binding Rossmann-fold domains"/>
    <property type="match status" value="1"/>
</dbReference>
<evidence type="ECO:0000259" key="2">
    <source>
        <dbReference type="Pfam" id="PF01370"/>
    </source>
</evidence>
<evidence type="ECO:0000313" key="3">
    <source>
        <dbReference type="EMBL" id="WEK53883.1"/>
    </source>
</evidence>
<dbReference type="InterPro" id="IPR036291">
    <property type="entry name" value="NAD(P)-bd_dom_sf"/>
</dbReference>
<proteinExistence type="inferred from homology"/>
<dbReference type="EMBL" id="CP119317">
    <property type="protein sequence ID" value="WEK53883.1"/>
    <property type="molecule type" value="Genomic_DNA"/>
</dbReference>
<dbReference type="Gene3D" id="3.40.50.720">
    <property type="entry name" value="NAD(P)-binding Rossmann-like Domain"/>
    <property type="match status" value="1"/>
</dbReference>
<evidence type="ECO:0000256" key="1">
    <source>
        <dbReference type="ARBA" id="ARBA00007637"/>
    </source>
</evidence>
<dbReference type="Pfam" id="PF01370">
    <property type="entry name" value="Epimerase"/>
    <property type="match status" value="1"/>
</dbReference>
<feature type="domain" description="NAD-dependent epimerase/dehydratase" evidence="2">
    <location>
        <begin position="10"/>
        <end position="212"/>
    </location>
</feature>
<dbReference type="AlphaFoldDB" id="A0AA95EYV1"/>